<dbReference type="KEGG" id="eiv:EIN_039050"/>
<dbReference type="AlphaFoldDB" id="L7FNX4"/>
<dbReference type="VEuPathDB" id="AmoebaDB:EIN_039050"/>
<proteinExistence type="predicted"/>
<keyword evidence="2" id="KW-1185">Reference proteome</keyword>
<evidence type="ECO:0000313" key="1">
    <source>
        <dbReference type="EMBL" id="ELP94685.1"/>
    </source>
</evidence>
<sequence length="292" mass="34201">MNTQMLQSIDQLTLLTSRANSAVRNYTTGRNPIDYNIDYTTQTIEFVDLILQKLGQNVTKSQLCSQTLTDLQCFIRSLDQTITNELSYYSYEKLQYEKILQMNNQRKEQITVYPHPTVLGANHILMENPLLDFQQQNWIERVSGKKIGPIVFDSNSQDWNIGTREMDVIINQGPLCVVITDENHHKFGSVLYKPIRQVGDDIPDYDSFIFIMEQNGDLVKYNIRKNGNKSAFYFETDDIDDLLFSICDETFCIEKKDSNRKGSFSYDQIVETERFNMDKKFWVQRFIFFSLK</sequence>
<evidence type="ECO:0000313" key="2">
    <source>
        <dbReference type="Proteomes" id="UP000014680"/>
    </source>
</evidence>
<accession>L7FNX4</accession>
<dbReference type="Proteomes" id="UP000014680">
    <property type="component" value="Unassembled WGS sequence"/>
</dbReference>
<dbReference type="EMBL" id="KB206183">
    <property type="protein sequence ID" value="ELP94685.1"/>
    <property type="molecule type" value="Genomic_DNA"/>
</dbReference>
<organism evidence="1 2">
    <name type="scientific">Entamoeba invadens IP1</name>
    <dbReference type="NCBI Taxonomy" id="370355"/>
    <lineage>
        <taxon>Eukaryota</taxon>
        <taxon>Amoebozoa</taxon>
        <taxon>Evosea</taxon>
        <taxon>Archamoebae</taxon>
        <taxon>Mastigamoebida</taxon>
        <taxon>Entamoebidae</taxon>
        <taxon>Entamoeba</taxon>
    </lineage>
</organism>
<reference evidence="1 2" key="1">
    <citation type="submission" date="2012-10" db="EMBL/GenBank/DDBJ databases">
        <authorList>
            <person name="Zafar N."/>
            <person name="Inman J."/>
            <person name="Hall N."/>
            <person name="Lorenzi H."/>
            <person name="Caler E."/>
        </authorList>
    </citation>
    <scope>NUCLEOTIDE SEQUENCE [LARGE SCALE GENOMIC DNA]</scope>
    <source>
        <strain evidence="1 2">IP1</strain>
    </source>
</reference>
<dbReference type="RefSeq" id="XP_004261456.1">
    <property type="nucleotide sequence ID" value="XM_004261408.1"/>
</dbReference>
<name>L7FNX4_ENTIV</name>
<protein>
    <recommendedName>
        <fullName evidence="3">TLDc domain-containing protein</fullName>
    </recommendedName>
</protein>
<gene>
    <name evidence="1" type="ORF">EIN_039050</name>
</gene>
<dbReference type="GeneID" id="14893660"/>
<evidence type="ECO:0008006" key="3">
    <source>
        <dbReference type="Google" id="ProtNLM"/>
    </source>
</evidence>